<evidence type="ECO:0000256" key="4">
    <source>
        <dbReference type="ARBA" id="ARBA00023002"/>
    </source>
</evidence>
<dbReference type="Pfam" id="PF00578">
    <property type="entry name" value="AhpC-TSA"/>
    <property type="match status" value="1"/>
</dbReference>
<keyword evidence="2" id="KW-0575">Peroxidase</keyword>
<dbReference type="PANTHER" id="PTHR42801:SF7">
    <property type="entry name" value="SLL1159 PROTEIN"/>
    <property type="match status" value="1"/>
</dbReference>
<evidence type="ECO:0000256" key="2">
    <source>
        <dbReference type="ARBA" id="ARBA00022559"/>
    </source>
</evidence>
<evidence type="ECO:0000259" key="10">
    <source>
        <dbReference type="PROSITE" id="PS51352"/>
    </source>
</evidence>
<keyword evidence="4" id="KW-0560">Oxidoreductase</keyword>
<evidence type="ECO:0000256" key="3">
    <source>
        <dbReference type="ARBA" id="ARBA00022862"/>
    </source>
</evidence>
<gene>
    <name evidence="11" type="ORF">SBRCBS47491_000423</name>
</gene>
<dbReference type="Proteomes" id="UP001642406">
    <property type="component" value="Unassembled WGS sequence"/>
</dbReference>
<dbReference type="SUPFAM" id="SSF52833">
    <property type="entry name" value="Thioredoxin-like"/>
    <property type="match status" value="1"/>
</dbReference>
<evidence type="ECO:0000256" key="6">
    <source>
        <dbReference type="ARBA" id="ARBA00023284"/>
    </source>
</evidence>
<comment type="similarity">
    <text evidence="8">Belongs to the peroxiredoxin family. BCP/PrxQ subfamily.</text>
</comment>
<evidence type="ECO:0000256" key="1">
    <source>
        <dbReference type="ARBA" id="ARBA00013017"/>
    </source>
</evidence>
<name>A0ABP0AQ69_9PEZI</name>
<comment type="catalytic activity">
    <reaction evidence="9">
        <text>a hydroperoxide + [thioredoxin]-dithiol = an alcohol + [thioredoxin]-disulfide + H2O</text>
        <dbReference type="Rhea" id="RHEA:62620"/>
        <dbReference type="Rhea" id="RHEA-COMP:10698"/>
        <dbReference type="Rhea" id="RHEA-COMP:10700"/>
        <dbReference type="ChEBI" id="CHEBI:15377"/>
        <dbReference type="ChEBI" id="CHEBI:29950"/>
        <dbReference type="ChEBI" id="CHEBI:30879"/>
        <dbReference type="ChEBI" id="CHEBI:35924"/>
        <dbReference type="ChEBI" id="CHEBI:50058"/>
        <dbReference type="EC" id="1.11.1.24"/>
    </reaction>
</comment>
<keyword evidence="12" id="KW-1185">Reference proteome</keyword>
<accession>A0ABP0AQ69</accession>
<keyword evidence="6" id="KW-0676">Redox-active center</keyword>
<evidence type="ECO:0000256" key="7">
    <source>
        <dbReference type="ARBA" id="ARBA00032824"/>
    </source>
</evidence>
<comment type="caution">
    <text evidence="11">The sequence shown here is derived from an EMBL/GenBank/DDBJ whole genome shotgun (WGS) entry which is preliminary data.</text>
</comment>
<dbReference type="PROSITE" id="PS51352">
    <property type="entry name" value="THIOREDOXIN_2"/>
    <property type="match status" value="1"/>
</dbReference>
<dbReference type="InterPro" id="IPR013766">
    <property type="entry name" value="Thioredoxin_domain"/>
</dbReference>
<evidence type="ECO:0000313" key="12">
    <source>
        <dbReference type="Proteomes" id="UP001642406"/>
    </source>
</evidence>
<feature type="domain" description="Thioredoxin" evidence="10">
    <location>
        <begin position="44"/>
        <end position="217"/>
    </location>
</feature>
<dbReference type="InterPro" id="IPR050924">
    <property type="entry name" value="Peroxiredoxin_BCP/PrxQ"/>
</dbReference>
<protein>
    <recommendedName>
        <fullName evidence="1">thioredoxin-dependent peroxiredoxin</fullName>
        <ecNumber evidence="1">1.11.1.24</ecNumber>
    </recommendedName>
    <alternativeName>
        <fullName evidence="7">Thioredoxin peroxidase</fullName>
    </alternativeName>
</protein>
<keyword evidence="5" id="KW-1015">Disulfide bond</keyword>
<keyword evidence="3" id="KW-0049">Antioxidant</keyword>
<dbReference type="EMBL" id="CAWUHC010000003">
    <property type="protein sequence ID" value="CAK7209384.1"/>
    <property type="molecule type" value="Genomic_DNA"/>
</dbReference>
<dbReference type="CDD" id="cd02970">
    <property type="entry name" value="PRX_like2"/>
    <property type="match status" value="1"/>
</dbReference>
<dbReference type="Gene3D" id="3.40.30.10">
    <property type="entry name" value="Glutaredoxin"/>
    <property type="match status" value="1"/>
</dbReference>
<organism evidence="11 12">
    <name type="scientific">Sporothrix bragantina</name>
    <dbReference type="NCBI Taxonomy" id="671064"/>
    <lineage>
        <taxon>Eukaryota</taxon>
        <taxon>Fungi</taxon>
        <taxon>Dikarya</taxon>
        <taxon>Ascomycota</taxon>
        <taxon>Pezizomycotina</taxon>
        <taxon>Sordariomycetes</taxon>
        <taxon>Sordariomycetidae</taxon>
        <taxon>Ophiostomatales</taxon>
        <taxon>Ophiostomataceae</taxon>
        <taxon>Sporothrix</taxon>
    </lineage>
</organism>
<dbReference type="InterPro" id="IPR036249">
    <property type="entry name" value="Thioredoxin-like_sf"/>
</dbReference>
<evidence type="ECO:0000256" key="5">
    <source>
        <dbReference type="ARBA" id="ARBA00023157"/>
    </source>
</evidence>
<proteinExistence type="inferred from homology"/>
<reference evidence="11 12" key="1">
    <citation type="submission" date="2024-01" db="EMBL/GenBank/DDBJ databases">
        <authorList>
            <person name="Allen C."/>
            <person name="Tagirdzhanova G."/>
        </authorList>
    </citation>
    <scope>NUCLEOTIDE SEQUENCE [LARGE SCALE GENOMIC DNA]</scope>
</reference>
<evidence type="ECO:0000256" key="9">
    <source>
        <dbReference type="ARBA" id="ARBA00049091"/>
    </source>
</evidence>
<dbReference type="PANTHER" id="PTHR42801">
    <property type="entry name" value="THIOREDOXIN-DEPENDENT PEROXIDE REDUCTASE"/>
    <property type="match status" value="1"/>
</dbReference>
<dbReference type="EC" id="1.11.1.24" evidence="1"/>
<dbReference type="InterPro" id="IPR000866">
    <property type="entry name" value="AhpC/TSA"/>
</dbReference>
<evidence type="ECO:0000256" key="8">
    <source>
        <dbReference type="ARBA" id="ARBA00038489"/>
    </source>
</evidence>
<sequence>MSEIKVELSSILDAFQKNAPEPFKVPINEARANIITTFDHSATIKEGQPLPDFVLSDALGQSVSSKDLLSKGPILITFYRGSWCPFCNVALRYLQTHFDAFASRGVTLVAISPELPDTSLTTAEKLDLKFPVLSDVGNVFAGKLGIVWQQPDTLRPVFERAGHNLPKRTGDDSYKVPVPTTLLVDGKGIVRNTFIDPDYTQRLDPEVALGWVDALKN</sequence>
<evidence type="ECO:0000313" key="11">
    <source>
        <dbReference type="EMBL" id="CAK7209384.1"/>
    </source>
</evidence>